<protein>
    <submittedName>
        <fullName evidence="1">Uncharacterized protein</fullName>
    </submittedName>
</protein>
<reference evidence="1" key="1">
    <citation type="submission" date="2014-11" db="EMBL/GenBank/DDBJ databases">
        <authorList>
            <person name="Amaro Gonzalez C."/>
        </authorList>
    </citation>
    <scope>NUCLEOTIDE SEQUENCE</scope>
</reference>
<name>A0A0E9P7K4_ANGAN</name>
<dbReference type="EMBL" id="GBXM01107941">
    <property type="protein sequence ID" value="JAH00636.1"/>
    <property type="molecule type" value="Transcribed_RNA"/>
</dbReference>
<proteinExistence type="predicted"/>
<evidence type="ECO:0000313" key="1">
    <source>
        <dbReference type="EMBL" id="JAH00636.1"/>
    </source>
</evidence>
<dbReference type="AlphaFoldDB" id="A0A0E9P7K4"/>
<organism evidence="1">
    <name type="scientific">Anguilla anguilla</name>
    <name type="common">European freshwater eel</name>
    <name type="synonym">Muraena anguilla</name>
    <dbReference type="NCBI Taxonomy" id="7936"/>
    <lineage>
        <taxon>Eukaryota</taxon>
        <taxon>Metazoa</taxon>
        <taxon>Chordata</taxon>
        <taxon>Craniata</taxon>
        <taxon>Vertebrata</taxon>
        <taxon>Euteleostomi</taxon>
        <taxon>Actinopterygii</taxon>
        <taxon>Neopterygii</taxon>
        <taxon>Teleostei</taxon>
        <taxon>Anguilliformes</taxon>
        <taxon>Anguillidae</taxon>
        <taxon>Anguilla</taxon>
    </lineage>
</organism>
<sequence length="24" mass="2627">MLLNPCHVFERGGSPSLPGLRTMN</sequence>
<reference evidence="1" key="2">
    <citation type="journal article" date="2015" name="Fish Shellfish Immunol.">
        <title>Early steps in the European eel (Anguilla anguilla)-Vibrio vulnificus interaction in the gills: Role of the RtxA13 toxin.</title>
        <authorList>
            <person name="Callol A."/>
            <person name="Pajuelo D."/>
            <person name="Ebbesson L."/>
            <person name="Teles M."/>
            <person name="MacKenzie S."/>
            <person name="Amaro C."/>
        </authorList>
    </citation>
    <scope>NUCLEOTIDE SEQUENCE</scope>
</reference>
<accession>A0A0E9P7K4</accession>